<keyword evidence="5" id="KW-0143">Chaperone</keyword>
<dbReference type="Pfam" id="PF02561">
    <property type="entry name" value="FliS"/>
    <property type="match status" value="1"/>
</dbReference>
<evidence type="ECO:0000256" key="1">
    <source>
        <dbReference type="ARBA" id="ARBA00004514"/>
    </source>
</evidence>
<dbReference type="GO" id="GO:0044780">
    <property type="term" value="P:bacterial-type flagellum assembly"/>
    <property type="evidence" value="ECO:0007669"/>
    <property type="project" value="InterPro"/>
</dbReference>
<comment type="caution">
    <text evidence="7">Lacks conserved residue(s) required for the propagation of feature annotation.</text>
</comment>
<dbReference type="GO" id="GO:0000160">
    <property type="term" value="P:phosphorelay signal transduction system"/>
    <property type="evidence" value="ECO:0007669"/>
    <property type="project" value="InterPro"/>
</dbReference>
<reference evidence="9 10" key="1">
    <citation type="journal article" date="2014" name="Int. J. Syst. Evol. Microbiol.">
        <title>Complete genome sequence of Corynebacterium casei LMG S-19264T (=DSM 44701T), isolated from a smear-ripened cheese.</title>
        <authorList>
            <consortium name="US DOE Joint Genome Institute (JGI-PGF)"/>
            <person name="Walter F."/>
            <person name="Albersmeier A."/>
            <person name="Kalinowski J."/>
            <person name="Ruckert C."/>
        </authorList>
    </citation>
    <scope>NUCLEOTIDE SEQUENCE [LARGE SCALE GENOMIC DNA]</scope>
    <source>
        <strain evidence="9 10">NBRC 110095</strain>
    </source>
</reference>
<keyword evidence="4 6" id="KW-1005">Bacterial flagellum biogenesis</keyword>
<evidence type="ECO:0000256" key="2">
    <source>
        <dbReference type="ARBA" id="ARBA00008787"/>
    </source>
</evidence>
<dbReference type="PANTHER" id="PTHR34773">
    <property type="entry name" value="FLAGELLAR SECRETION CHAPERONE FLIS"/>
    <property type="match status" value="1"/>
</dbReference>
<name>A0AA37WQJ4_9GAMM</name>
<dbReference type="InterPro" id="IPR008207">
    <property type="entry name" value="Sig_transdc_His_kin_Hpt_dom"/>
</dbReference>
<dbReference type="GO" id="GO:0071973">
    <property type="term" value="P:bacterial-type flagellum-dependent cell motility"/>
    <property type="evidence" value="ECO:0007669"/>
    <property type="project" value="TreeGrafter"/>
</dbReference>
<dbReference type="SUPFAM" id="SSF101116">
    <property type="entry name" value="Flagellar export chaperone FliS"/>
    <property type="match status" value="1"/>
</dbReference>
<evidence type="ECO:0000256" key="7">
    <source>
        <dbReference type="PROSITE-ProRule" id="PRU00110"/>
    </source>
</evidence>
<accession>A0AA37WQJ4</accession>
<keyword evidence="9" id="KW-0282">Flagellum</keyword>
<keyword evidence="9" id="KW-0969">Cilium</keyword>
<evidence type="ECO:0000313" key="10">
    <source>
        <dbReference type="Proteomes" id="UP001156870"/>
    </source>
</evidence>
<dbReference type="InterPro" id="IPR003713">
    <property type="entry name" value="FliS"/>
</dbReference>
<dbReference type="EMBL" id="BSPD01000074">
    <property type="protein sequence ID" value="GLS27352.1"/>
    <property type="molecule type" value="Genomic_DNA"/>
</dbReference>
<evidence type="ECO:0000256" key="4">
    <source>
        <dbReference type="ARBA" id="ARBA00022795"/>
    </source>
</evidence>
<comment type="caution">
    <text evidence="9">The sequence shown here is derived from an EMBL/GenBank/DDBJ whole genome shotgun (WGS) entry which is preliminary data.</text>
</comment>
<sequence>MDMVMNTSHALAQYKQVNVQTSVMDASPHKLITLLIDGFIERVTQAKAALNAQKIEAKGERISKAIQILSGLRGALDFEKGGELASNLDGLYDYMARRLFTANANNDLDMLDEVIGLMRTVKEGWDGIKEQSAGQGA</sequence>
<proteinExistence type="inferred from homology"/>
<evidence type="ECO:0000256" key="5">
    <source>
        <dbReference type="ARBA" id="ARBA00023186"/>
    </source>
</evidence>
<dbReference type="Gene3D" id="1.20.120.340">
    <property type="entry name" value="Flagellar protein FliS"/>
    <property type="match status" value="1"/>
</dbReference>
<comment type="subcellular location">
    <subcellularLocation>
        <location evidence="1 6">Cytoplasm</location>
        <location evidence="1 6">Cytosol</location>
    </subcellularLocation>
</comment>
<dbReference type="GO" id="GO:0005829">
    <property type="term" value="C:cytosol"/>
    <property type="evidence" value="ECO:0007669"/>
    <property type="project" value="UniProtKB-SubCell"/>
</dbReference>
<dbReference type="AlphaFoldDB" id="A0AA37WQJ4"/>
<feature type="domain" description="HPt" evidence="8">
    <location>
        <begin position="28"/>
        <end position="128"/>
    </location>
</feature>
<dbReference type="Proteomes" id="UP001156870">
    <property type="component" value="Unassembled WGS sequence"/>
</dbReference>
<keyword evidence="3 6" id="KW-0963">Cytoplasm</keyword>
<gene>
    <name evidence="9" type="primary">fliS</name>
    <name evidence="9" type="ORF">GCM10007877_30710</name>
</gene>
<dbReference type="NCBIfam" id="TIGR00208">
    <property type="entry name" value="fliS"/>
    <property type="match status" value="1"/>
</dbReference>
<dbReference type="PIRSF" id="PIRSF039090">
    <property type="entry name" value="Flis"/>
    <property type="match status" value="1"/>
</dbReference>
<dbReference type="InterPro" id="IPR036584">
    <property type="entry name" value="FliS_sf"/>
</dbReference>
<evidence type="ECO:0000256" key="3">
    <source>
        <dbReference type="ARBA" id="ARBA00022490"/>
    </source>
</evidence>
<evidence type="ECO:0000256" key="6">
    <source>
        <dbReference type="PIRNR" id="PIRNR039090"/>
    </source>
</evidence>
<dbReference type="PROSITE" id="PS50894">
    <property type="entry name" value="HPT"/>
    <property type="match status" value="1"/>
</dbReference>
<keyword evidence="9" id="KW-0966">Cell projection</keyword>
<dbReference type="PANTHER" id="PTHR34773:SF1">
    <property type="entry name" value="FLAGELLAR SECRETION CHAPERONE FLIS"/>
    <property type="match status" value="1"/>
</dbReference>
<evidence type="ECO:0000259" key="8">
    <source>
        <dbReference type="PROSITE" id="PS50894"/>
    </source>
</evidence>
<comment type="similarity">
    <text evidence="2 6">Belongs to the FliS family.</text>
</comment>
<evidence type="ECO:0000313" key="9">
    <source>
        <dbReference type="EMBL" id="GLS27352.1"/>
    </source>
</evidence>
<dbReference type="CDD" id="cd16098">
    <property type="entry name" value="FliS"/>
    <property type="match status" value="1"/>
</dbReference>
<protein>
    <recommendedName>
        <fullName evidence="6">Flagellar secretion chaperone FliS</fullName>
    </recommendedName>
</protein>
<keyword evidence="10" id="KW-1185">Reference proteome</keyword>
<organism evidence="9 10">
    <name type="scientific">Marinibactrum halimedae</name>
    <dbReference type="NCBI Taxonomy" id="1444977"/>
    <lineage>
        <taxon>Bacteria</taxon>
        <taxon>Pseudomonadati</taxon>
        <taxon>Pseudomonadota</taxon>
        <taxon>Gammaproteobacteria</taxon>
        <taxon>Cellvibrionales</taxon>
        <taxon>Cellvibrionaceae</taxon>
        <taxon>Marinibactrum</taxon>
    </lineage>
</organism>